<dbReference type="EMBL" id="ARYL01000038">
    <property type="protein sequence ID" value="KDA01045.1"/>
    <property type="molecule type" value="Genomic_DNA"/>
</dbReference>
<dbReference type="InterPro" id="IPR025629">
    <property type="entry name" value="DUF4287"/>
</dbReference>
<dbReference type="STRING" id="1280953.HOC_17586"/>
<name>A0A059G3A4_9PROT</name>
<evidence type="ECO:0000259" key="1">
    <source>
        <dbReference type="Pfam" id="PF18899"/>
    </source>
</evidence>
<proteinExistence type="predicted"/>
<dbReference type="eggNOG" id="ENOG50307IZ">
    <property type="taxonomic scope" value="Bacteria"/>
</dbReference>
<gene>
    <name evidence="2" type="ORF">HOC_17586</name>
</gene>
<feature type="domain" description="DUF5655" evidence="1">
    <location>
        <begin position="79"/>
        <end position="182"/>
    </location>
</feature>
<sequence length="184" mass="20047">MNNEATEKYLETAKKNVLAKTGKTVEHWAEVVKASGIEKVGQQVAMLKEKHGITHGYAQMICQIASGRLNASVDELLEMQFKGKESLRPLHDAIAAYAGKLGKDVGIDPGKTATSLRRSKKFAAIVPASKTRIDLGINLKGMPGNNRLAEEKPGAMCTHKVRLESAADFDAEVKAWLKEAYEKA</sequence>
<dbReference type="PATRIC" id="fig|1280953.3.peg.3521"/>
<accession>A0A059G3A4</accession>
<dbReference type="OrthoDB" id="9809825at2"/>
<protein>
    <recommendedName>
        <fullName evidence="1">DUF5655 domain-containing protein</fullName>
    </recommendedName>
</protein>
<comment type="caution">
    <text evidence="2">The sequence shown here is derived from an EMBL/GenBank/DDBJ whole genome shotgun (WGS) entry which is preliminary data.</text>
</comment>
<evidence type="ECO:0000313" key="2">
    <source>
        <dbReference type="EMBL" id="KDA01045.1"/>
    </source>
</evidence>
<reference evidence="2 3" key="1">
    <citation type="journal article" date="2014" name="Antonie Van Leeuwenhoek">
        <title>Hyphomonas beringensis sp. nov. and Hyphomonas chukchiensis sp. nov., isolated from surface seawater of the Bering Sea and Chukchi Sea.</title>
        <authorList>
            <person name="Li C."/>
            <person name="Lai Q."/>
            <person name="Li G."/>
            <person name="Dong C."/>
            <person name="Wang J."/>
            <person name="Liao Y."/>
            <person name="Shao Z."/>
        </authorList>
    </citation>
    <scope>NUCLEOTIDE SEQUENCE [LARGE SCALE GENOMIC DNA]</scope>
    <source>
        <strain evidence="2 3">SCH89</strain>
    </source>
</reference>
<dbReference type="InterPro" id="IPR043714">
    <property type="entry name" value="DUF5655"/>
</dbReference>
<dbReference type="Pfam" id="PF18899">
    <property type="entry name" value="DUF5655"/>
    <property type="match status" value="1"/>
</dbReference>
<organism evidence="2 3">
    <name type="scientific">Hyphomonas oceanitis SCH89</name>
    <dbReference type="NCBI Taxonomy" id="1280953"/>
    <lineage>
        <taxon>Bacteria</taxon>
        <taxon>Pseudomonadati</taxon>
        <taxon>Pseudomonadota</taxon>
        <taxon>Alphaproteobacteria</taxon>
        <taxon>Hyphomonadales</taxon>
        <taxon>Hyphomonadaceae</taxon>
        <taxon>Hyphomonas</taxon>
    </lineage>
</organism>
<keyword evidence="3" id="KW-1185">Reference proteome</keyword>
<dbReference type="RefSeq" id="WP_035540996.1">
    <property type="nucleotide sequence ID" value="NZ_ARYL01000038.1"/>
</dbReference>
<dbReference type="Proteomes" id="UP000024942">
    <property type="component" value="Unassembled WGS sequence"/>
</dbReference>
<evidence type="ECO:0000313" key="3">
    <source>
        <dbReference type="Proteomes" id="UP000024942"/>
    </source>
</evidence>
<dbReference type="AlphaFoldDB" id="A0A059G3A4"/>
<dbReference type="Pfam" id="PF14117">
    <property type="entry name" value="DUF4287"/>
    <property type="match status" value="1"/>
</dbReference>